<dbReference type="InterPro" id="IPR013424">
    <property type="entry name" value="Ice-binding_C"/>
</dbReference>
<gene>
    <name evidence="3" type="ORF">CWS31_004065</name>
</gene>
<accession>A0ABY3MZ69</accession>
<dbReference type="RefSeq" id="WP_101344604.1">
    <property type="nucleotide sequence ID" value="NZ_PJAI02000003.1"/>
</dbReference>
<dbReference type="NCBIfam" id="TIGR02595">
    <property type="entry name" value="PEP_CTERM"/>
    <property type="match status" value="1"/>
</dbReference>
<protein>
    <submittedName>
        <fullName evidence="3">PEP-CTERM sorting domain-containing protein</fullName>
    </submittedName>
</protein>
<name>A0ABY3MZ69_9GAMM</name>
<sequence>MNFLKTIAVVSAIAVSSFSVNAEQLSVAGITWDSEYDLGFSPFNDFIANASFVEARTATEISGSGRVGVLNGTAPTTFCVVAGCALTYTFDGFNIDTAGNVTGGTLDFWVEHADPLAADTLWLSLTSIFATQSSTATSSSFTSYFDVNEIAGTAWKNFDTNSQAHNADVSLISANNTFDIALNEYHGGGQFKSNSVPAPTTLAIFGLGLLGLAAARRKA</sequence>
<evidence type="ECO:0000313" key="3">
    <source>
        <dbReference type="EMBL" id="TYK66523.1"/>
    </source>
</evidence>
<reference evidence="3 4" key="1">
    <citation type="submission" date="2019-08" db="EMBL/GenBank/DDBJ databases">
        <title>Microbe sample from Colwellia echini.</title>
        <authorList>
            <person name="Christiansen L."/>
            <person name="Pathiraja D."/>
            <person name="Schultz-Johansen M."/>
            <person name="Choi I.-G."/>
            <person name="Stougaard P."/>
        </authorList>
    </citation>
    <scope>NUCLEOTIDE SEQUENCE [LARGE SCALE GENOMIC DNA]</scope>
    <source>
        <strain evidence="3 4">A3</strain>
    </source>
</reference>
<feature type="chain" id="PRO_5045306311" evidence="1">
    <location>
        <begin position="23"/>
        <end position="219"/>
    </location>
</feature>
<evidence type="ECO:0000313" key="4">
    <source>
        <dbReference type="Proteomes" id="UP000815846"/>
    </source>
</evidence>
<feature type="signal peptide" evidence="1">
    <location>
        <begin position="1"/>
        <end position="22"/>
    </location>
</feature>
<evidence type="ECO:0000256" key="1">
    <source>
        <dbReference type="SAM" id="SignalP"/>
    </source>
</evidence>
<feature type="domain" description="Ice-binding protein C-terminal" evidence="2">
    <location>
        <begin position="195"/>
        <end position="218"/>
    </location>
</feature>
<keyword evidence="4" id="KW-1185">Reference proteome</keyword>
<organism evidence="3 4">
    <name type="scientific">Colwellia echini</name>
    <dbReference type="NCBI Taxonomy" id="1982103"/>
    <lineage>
        <taxon>Bacteria</taxon>
        <taxon>Pseudomonadati</taxon>
        <taxon>Pseudomonadota</taxon>
        <taxon>Gammaproteobacteria</taxon>
        <taxon>Alteromonadales</taxon>
        <taxon>Colwelliaceae</taxon>
        <taxon>Colwellia</taxon>
    </lineage>
</organism>
<dbReference type="Proteomes" id="UP000815846">
    <property type="component" value="Unassembled WGS sequence"/>
</dbReference>
<keyword evidence="1" id="KW-0732">Signal</keyword>
<evidence type="ECO:0000259" key="2">
    <source>
        <dbReference type="Pfam" id="PF07589"/>
    </source>
</evidence>
<proteinExistence type="predicted"/>
<dbReference type="Pfam" id="PF07589">
    <property type="entry name" value="PEP-CTERM"/>
    <property type="match status" value="1"/>
</dbReference>
<comment type="caution">
    <text evidence="3">The sequence shown here is derived from an EMBL/GenBank/DDBJ whole genome shotgun (WGS) entry which is preliminary data.</text>
</comment>
<dbReference type="EMBL" id="PJAI02000003">
    <property type="protein sequence ID" value="TYK66523.1"/>
    <property type="molecule type" value="Genomic_DNA"/>
</dbReference>